<keyword evidence="2 4" id="KW-0378">Hydrolase</keyword>
<dbReference type="EMBL" id="CP021023">
    <property type="protein sequence ID" value="ARN55661.1"/>
    <property type="molecule type" value="Genomic_DNA"/>
</dbReference>
<gene>
    <name evidence="4" type="ORF">STSP1_00021</name>
</gene>
<reference evidence="5" key="1">
    <citation type="submission" date="2017-04" db="EMBL/GenBank/DDBJ databases">
        <title>Comparative genomics and description of representatives of a novel lineage of planctomycetes thriving in anoxic sediments.</title>
        <authorList>
            <person name="Spring S."/>
            <person name="Bunk B."/>
            <person name="Sproer C."/>
        </authorList>
    </citation>
    <scope>NUCLEOTIDE SEQUENCE [LARGE SCALE GENOMIC DNA]</scope>
    <source>
        <strain evidence="5">ST-PulAB-D4</strain>
    </source>
</reference>
<dbReference type="RefSeq" id="WP_085754395.1">
    <property type="nucleotide sequence ID" value="NZ_CP021023.1"/>
</dbReference>
<dbReference type="InterPro" id="IPR017850">
    <property type="entry name" value="Alkaline_phosphatase_core_sf"/>
</dbReference>
<evidence type="ECO:0000313" key="4">
    <source>
        <dbReference type="EMBL" id="ARN55661.1"/>
    </source>
</evidence>
<dbReference type="InterPro" id="IPR050738">
    <property type="entry name" value="Sulfatase"/>
</dbReference>
<dbReference type="OrthoDB" id="9763613at2"/>
<name>A0A1W6LIP7_9BACT</name>
<dbReference type="STRING" id="1941349.STSP1_00021"/>
<protein>
    <submittedName>
        <fullName evidence="4">Arylsulfatase</fullName>
        <ecNumber evidence="4">3.1.6.1</ecNumber>
    </submittedName>
</protein>
<dbReference type="InterPro" id="IPR006311">
    <property type="entry name" value="TAT_signal"/>
</dbReference>
<dbReference type="InterPro" id="IPR000917">
    <property type="entry name" value="Sulfatase_N"/>
</dbReference>
<dbReference type="PANTHER" id="PTHR42693:SF53">
    <property type="entry name" value="ENDO-4-O-SULFATASE"/>
    <property type="match status" value="1"/>
</dbReference>
<evidence type="ECO:0000313" key="5">
    <source>
        <dbReference type="Proteomes" id="UP000193334"/>
    </source>
</evidence>
<dbReference type="PROSITE" id="PS51318">
    <property type="entry name" value="TAT"/>
    <property type="match status" value="1"/>
</dbReference>
<dbReference type="PANTHER" id="PTHR42693">
    <property type="entry name" value="ARYLSULFATASE FAMILY MEMBER"/>
    <property type="match status" value="1"/>
</dbReference>
<dbReference type="Proteomes" id="UP000193334">
    <property type="component" value="Chromosome"/>
</dbReference>
<dbReference type="Pfam" id="PF00884">
    <property type="entry name" value="Sulfatase"/>
    <property type="match status" value="1"/>
</dbReference>
<dbReference type="SUPFAM" id="SSF53649">
    <property type="entry name" value="Alkaline phosphatase-like"/>
    <property type="match status" value="1"/>
</dbReference>
<organism evidence="4 5">
    <name type="scientific">Sedimentisphaera salicampi</name>
    <dbReference type="NCBI Taxonomy" id="1941349"/>
    <lineage>
        <taxon>Bacteria</taxon>
        <taxon>Pseudomonadati</taxon>
        <taxon>Planctomycetota</taxon>
        <taxon>Phycisphaerae</taxon>
        <taxon>Sedimentisphaerales</taxon>
        <taxon>Sedimentisphaeraceae</taxon>
        <taxon>Sedimentisphaera</taxon>
    </lineage>
</organism>
<keyword evidence="5" id="KW-1185">Reference proteome</keyword>
<proteinExistence type="inferred from homology"/>
<evidence type="ECO:0000256" key="2">
    <source>
        <dbReference type="ARBA" id="ARBA00022801"/>
    </source>
</evidence>
<dbReference type="GO" id="GO:0004065">
    <property type="term" value="F:arylsulfatase activity"/>
    <property type="evidence" value="ECO:0007669"/>
    <property type="project" value="UniProtKB-EC"/>
</dbReference>
<sequence length="525" mass="59288">MNLSRRKFLKNASMLSAGAFIRPSSAGSSNSRPNIIWLICEDMSPDLACFGDPIVHTPNIDALAQQGRRYDRAYCTAPVCSANRSGLFTSMYQTTLDAQDHRSHRDDGYALPSPARVITNYFRDAGYYTSCGRWDNTSNWGKGDWNWQSPGLHESFDGTDWSGRAEGQPFFAQVSFSLTHRSAGLVQDSDNPVSPSEIELPPSNPEHLLTRKDWANYLEKVQALDSQVGSVLSRIESEGLSDNTIVFFFSDHGRPQIWDKQWLYEGGLRIPLIIRWPGEIPAGSVSGDLISTLDFAPTAMKWAGLDIPDHFHGIPFSSEGRRLVFDSANLSLGLTGQTSGRNYAFAARDKCGASFDRIRAVITKRYKYIRNFYPERPYTNNPGEPMFNRYIANEYPVNAVQFAKYYQGSLEPAQLKFMETVGGASRPAEELYDLQADPWELNNLAQSPNHQPIREHLSRRLDRWIVETGDMGEYPPDDLNVGLNWGTNNFYSTLESRGIDTTPFKQGNFQKGWENYLAYWENVLL</sequence>
<feature type="domain" description="Sulfatase N-terminal" evidence="3">
    <location>
        <begin position="33"/>
        <end position="304"/>
    </location>
</feature>
<dbReference type="CDD" id="cd16027">
    <property type="entry name" value="SGSH"/>
    <property type="match status" value="1"/>
</dbReference>
<dbReference type="EC" id="3.1.6.1" evidence="4"/>
<evidence type="ECO:0000256" key="1">
    <source>
        <dbReference type="ARBA" id="ARBA00008779"/>
    </source>
</evidence>
<dbReference type="KEGG" id="pbp:STSP1_00021"/>
<comment type="similarity">
    <text evidence="1">Belongs to the sulfatase family.</text>
</comment>
<evidence type="ECO:0000259" key="3">
    <source>
        <dbReference type="Pfam" id="PF00884"/>
    </source>
</evidence>
<accession>A0A1W6LIP7</accession>
<dbReference type="Gene3D" id="3.40.720.10">
    <property type="entry name" value="Alkaline Phosphatase, subunit A"/>
    <property type="match status" value="1"/>
</dbReference>
<dbReference type="AlphaFoldDB" id="A0A1W6LIP7"/>